<sequence>MTLNKRIIEALESLGLPVVPWMDTQQYERCLIFNYSALPTGHADDTPAFELYLVQVHYICPSGYNSLTERKAVKRALFQAGFSWPEETPANDSAQKNRGNKQHYVFECQWLEGTDDGADEC</sequence>
<name>A0AAX1KM96_FLAPL</name>
<dbReference type="EMBL" id="CP065315">
    <property type="protein sequence ID" value="QQR06880.1"/>
    <property type="molecule type" value="Genomic_DNA"/>
</dbReference>
<gene>
    <name evidence="1" type="ORF">I5Q84_05180</name>
</gene>
<dbReference type="RefSeq" id="WP_065534247.1">
    <property type="nucleotide sequence ID" value="NZ_CP015406.2"/>
</dbReference>
<evidence type="ECO:0008006" key="3">
    <source>
        <dbReference type="Google" id="ProtNLM"/>
    </source>
</evidence>
<evidence type="ECO:0000313" key="1">
    <source>
        <dbReference type="EMBL" id="QQR06880.1"/>
    </source>
</evidence>
<protein>
    <recommendedName>
        <fullName evidence="3">Phage tail protein</fullName>
    </recommendedName>
</protein>
<dbReference type="AlphaFoldDB" id="A0AAX1KM96"/>
<accession>A0AAX1KM96</accession>
<dbReference type="Proteomes" id="UP000595792">
    <property type="component" value="Chromosome"/>
</dbReference>
<proteinExistence type="predicted"/>
<reference evidence="1 2" key="1">
    <citation type="submission" date="2020-11" db="EMBL/GenBank/DDBJ databases">
        <title>Closed and high quality bacterial genomes of the OMM12 community.</title>
        <authorList>
            <person name="Marbouty M."/>
            <person name="Lamy-Besnier Q."/>
            <person name="Debarbieux L."/>
            <person name="Koszul R."/>
        </authorList>
    </citation>
    <scope>NUCLEOTIDE SEQUENCE [LARGE SCALE GENOMIC DNA]</scope>
    <source>
        <strain evidence="1 2">YL31</strain>
    </source>
</reference>
<dbReference type="KEGG" id="fpla:A4U99_04935"/>
<organism evidence="1 2">
    <name type="scientific">Flavonifractor plautii</name>
    <name type="common">Fusobacterium plautii</name>
    <dbReference type="NCBI Taxonomy" id="292800"/>
    <lineage>
        <taxon>Bacteria</taxon>
        <taxon>Bacillati</taxon>
        <taxon>Bacillota</taxon>
        <taxon>Clostridia</taxon>
        <taxon>Eubacteriales</taxon>
        <taxon>Oscillospiraceae</taxon>
        <taxon>Flavonifractor</taxon>
    </lineage>
</organism>
<evidence type="ECO:0000313" key="2">
    <source>
        <dbReference type="Proteomes" id="UP000595792"/>
    </source>
</evidence>